<dbReference type="OrthoDB" id="8197458at2759"/>
<keyword evidence="4" id="KW-0677">Repeat</keyword>
<reference evidence="14" key="1">
    <citation type="submission" date="2021-01" db="EMBL/GenBank/DDBJ databases">
        <authorList>
            <person name="Zahm M."/>
            <person name="Roques C."/>
            <person name="Cabau C."/>
            <person name="Klopp C."/>
            <person name="Donnadieu C."/>
            <person name="Jouanno E."/>
            <person name="Lampietro C."/>
            <person name="Louis A."/>
            <person name="Herpin A."/>
            <person name="Echchiki A."/>
            <person name="Berthelot C."/>
            <person name="Parey E."/>
            <person name="Roest-Crollius H."/>
            <person name="Braasch I."/>
            <person name="Postlethwait J."/>
            <person name="Bobe J."/>
            <person name="Montfort J."/>
            <person name="Bouchez O."/>
            <person name="Begum T."/>
            <person name="Mejri S."/>
            <person name="Adams A."/>
            <person name="Chen W.-J."/>
            <person name="Guiguen Y."/>
        </authorList>
    </citation>
    <scope>NUCLEOTIDE SEQUENCE</scope>
    <source>
        <tissue evidence="14">Blood</tissue>
    </source>
</reference>
<evidence type="ECO:0000256" key="11">
    <source>
        <dbReference type="PROSITE-ProRule" id="PRU00042"/>
    </source>
</evidence>
<name>A0A8T3CQN2_9TELE</name>
<keyword evidence="6" id="KW-0862">Zinc</keyword>
<evidence type="ECO:0000256" key="2">
    <source>
        <dbReference type="ARBA" id="ARBA00006991"/>
    </source>
</evidence>
<keyword evidence="9" id="KW-0804">Transcription</keyword>
<evidence type="ECO:0000256" key="8">
    <source>
        <dbReference type="ARBA" id="ARBA00023125"/>
    </source>
</evidence>
<evidence type="ECO:0000256" key="3">
    <source>
        <dbReference type="ARBA" id="ARBA00022723"/>
    </source>
</evidence>
<dbReference type="SMART" id="SM00355">
    <property type="entry name" value="ZnF_C2H2"/>
    <property type="match status" value="3"/>
</dbReference>
<evidence type="ECO:0000313" key="15">
    <source>
        <dbReference type="Proteomes" id="UP000829720"/>
    </source>
</evidence>
<dbReference type="PANTHER" id="PTHR23235">
    <property type="entry name" value="KRUEPPEL-LIKE TRANSCRIPTION FACTOR"/>
    <property type="match status" value="1"/>
</dbReference>
<dbReference type="PANTHER" id="PTHR23235:SF155">
    <property type="entry name" value="EARLY GROWTH RESPONSE 4-RELATED"/>
    <property type="match status" value="1"/>
</dbReference>
<evidence type="ECO:0000256" key="9">
    <source>
        <dbReference type="ARBA" id="ARBA00023163"/>
    </source>
</evidence>
<dbReference type="Proteomes" id="UP000829720">
    <property type="component" value="Unassembled WGS sequence"/>
</dbReference>
<feature type="compositionally biased region" description="Low complexity" evidence="12">
    <location>
        <begin position="163"/>
        <end position="173"/>
    </location>
</feature>
<evidence type="ECO:0000256" key="1">
    <source>
        <dbReference type="ARBA" id="ARBA00004123"/>
    </source>
</evidence>
<feature type="domain" description="C2H2-type" evidence="13">
    <location>
        <begin position="412"/>
        <end position="439"/>
    </location>
</feature>
<feature type="compositionally biased region" description="Polar residues" evidence="12">
    <location>
        <begin position="94"/>
        <end position="114"/>
    </location>
</feature>
<dbReference type="GO" id="GO:0008270">
    <property type="term" value="F:zinc ion binding"/>
    <property type="evidence" value="ECO:0007669"/>
    <property type="project" value="UniProtKB-KW"/>
</dbReference>
<evidence type="ECO:0000313" key="14">
    <source>
        <dbReference type="EMBL" id="KAI1887519.1"/>
    </source>
</evidence>
<dbReference type="GO" id="GO:0000978">
    <property type="term" value="F:RNA polymerase II cis-regulatory region sequence-specific DNA binding"/>
    <property type="evidence" value="ECO:0007669"/>
    <property type="project" value="TreeGrafter"/>
</dbReference>
<evidence type="ECO:0000256" key="7">
    <source>
        <dbReference type="ARBA" id="ARBA00023015"/>
    </source>
</evidence>
<keyword evidence="5 11" id="KW-0863">Zinc-finger</keyword>
<keyword evidence="10" id="KW-0539">Nucleus</keyword>
<dbReference type="InterPro" id="IPR013087">
    <property type="entry name" value="Znf_C2H2_type"/>
</dbReference>
<dbReference type="Pfam" id="PF00096">
    <property type="entry name" value="zf-C2H2"/>
    <property type="match status" value="3"/>
</dbReference>
<dbReference type="PROSITE" id="PS50157">
    <property type="entry name" value="ZINC_FINGER_C2H2_2"/>
    <property type="match status" value="3"/>
</dbReference>
<dbReference type="GO" id="GO:0000981">
    <property type="term" value="F:DNA-binding transcription factor activity, RNA polymerase II-specific"/>
    <property type="evidence" value="ECO:0007669"/>
    <property type="project" value="TreeGrafter"/>
</dbReference>
<dbReference type="EMBL" id="JAERUA010000018">
    <property type="protein sequence ID" value="KAI1887519.1"/>
    <property type="molecule type" value="Genomic_DNA"/>
</dbReference>
<accession>A0A8T3CQN2</accession>
<feature type="compositionally biased region" description="Low complexity" evidence="12">
    <location>
        <begin position="115"/>
        <end position="124"/>
    </location>
</feature>
<evidence type="ECO:0000256" key="12">
    <source>
        <dbReference type="SAM" id="MobiDB-lite"/>
    </source>
</evidence>
<dbReference type="AlphaFoldDB" id="A0A8T3CQN2"/>
<dbReference type="FunFam" id="3.30.160.60:FF:000064">
    <property type="entry name" value="Early growth response protein 3"/>
    <property type="match status" value="1"/>
</dbReference>
<feature type="compositionally biased region" description="Polar residues" evidence="12">
    <location>
        <begin position="132"/>
        <end position="162"/>
    </location>
</feature>
<comment type="caution">
    <text evidence="14">The sequence shown here is derived from an EMBL/GenBank/DDBJ whole genome shotgun (WGS) entry which is preliminary data.</text>
</comment>
<feature type="region of interest" description="Disordered" evidence="12">
    <location>
        <begin position="87"/>
        <end position="173"/>
    </location>
</feature>
<evidence type="ECO:0000259" key="13">
    <source>
        <dbReference type="PROSITE" id="PS50157"/>
    </source>
</evidence>
<protein>
    <recommendedName>
        <fullName evidence="13">C2H2-type domain-containing protein</fullName>
    </recommendedName>
</protein>
<evidence type="ECO:0000256" key="5">
    <source>
        <dbReference type="ARBA" id="ARBA00022771"/>
    </source>
</evidence>
<dbReference type="SUPFAM" id="SSF57667">
    <property type="entry name" value="beta-beta-alpha zinc fingers"/>
    <property type="match status" value="2"/>
</dbReference>
<keyword evidence="3" id="KW-0479">Metal-binding</keyword>
<comment type="similarity">
    <text evidence="2">Belongs to the krueppel C2H2-type zinc-finger protein family.</text>
</comment>
<keyword evidence="8" id="KW-0238">DNA-binding</keyword>
<comment type="subcellular location">
    <subcellularLocation>
        <location evidence="1">Nucleus</location>
    </subcellularLocation>
</comment>
<evidence type="ECO:0000256" key="10">
    <source>
        <dbReference type="ARBA" id="ARBA00023242"/>
    </source>
</evidence>
<sequence>METERQAPVQFSQEGATIRPKAEASNSDFFFDPSEVSKGSLPSSFAYSGSFYVESSQGAVCSTETLLNMITEIVGISTLPISDLQQGDPGASYASPTPLDSSSGSFTDAGFQNQSSTRTAASASPPVYSPKQICNSYPDVQTNLQDPVPAQTNFGSSAQVPSQAHPEQQQPQQATFPVVIKNEFESSCYEWDPFSKPDAYLPSSFEPDVFPISGDCPPEQQVDVKDFLDSLAPICPTADIECKLENVIKQEQCFMDNCAQSFTTTVYTNYEVPAIDVSSDDLKPDVFSNIGAQPLTSQCDSAYGSSTLSSTIDSILYSSLLPDSFARNCTRVEKPARIRKSPATSNGPAKEKPFSCPMENCDRRFSRSDELNRHIRIHTGHKPFQCRICLRSFSRSDHLTTHTRTHTGEKPFSCDVCGKRFARSDERKRHGRVHLKQKEKMELKPQVISSWPFTLPEGI</sequence>
<keyword evidence="15" id="KW-1185">Reference proteome</keyword>
<dbReference type="GO" id="GO:0005634">
    <property type="term" value="C:nucleus"/>
    <property type="evidence" value="ECO:0007669"/>
    <property type="project" value="UniProtKB-SubCell"/>
</dbReference>
<feature type="domain" description="C2H2-type" evidence="13">
    <location>
        <begin position="384"/>
        <end position="411"/>
    </location>
</feature>
<feature type="region of interest" description="Disordered" evidence="12">
    <location>
        <begin position="1"/>
        <end position="22"/>
    </location>
</feature>
<evidence type="ECO:0000256" key="4">
    <source>
        <dbReference type="ARBA" id="ARBA00022737"/>
    </source>
</evidence>
<dbReference type="InterPro" id="IPR036236">
    <property type="entry name" value="Znf_C2H2_sf"/>
</dbReference>
<proteinExistence type="inferred from homology"/>
<keyword evidence="7" id="KW-0805">Transcription regulation</keyword>
<gene>
    <name evidence="14" type="ORF">AGOR_G00191150</name>
</gene>
<evidence type="ECO:0000256" key="6">
    <source>
        <dbReference type="ARBA" id="ARBA00022833"/>
    </source>
</evidence>
<organism evidence="14 15">
    <name type="scientific">Albula goreensis</name>
    <dbReference type="NCBI Taxonomy" id="1534307"/>
    <lineage>
        <taxon>Eukaryota</taxon>
        <taxon>Metazoa</taxon>
        <taxon>Chordata</taxon>
        <taxon>Craniata</taxon>
        <taxon>Vertebrata</taxon>
        <taxon>Euteleostomi</taxon>
        <taxon>Actinopterygii</taxon>
        <taxon>Neopterygii</taxon>
        <taxon>Teleostei</taxon>
        <taxon>Albuliformes</taxon>
        <taxon>Albulidae</taxon>
        <taxon>Albula</taxon>
    </lineage>
</organism>
<dbReference type="PROSITE" id="PS00028">
    <property type="entry name" value="ZINC_FINGER_C2H2_1"/>
    <property type="match status" value="3"/>
</dbReference>
<feature type="domain" description="C2H2-type" evidence="13">
    <location>
        <begin position="354"/>
        <end position="383"/>
    </location>
</feature>
<dbReference type="Gene3D" id="3.30.160.60">
    <property type="entry name" value="Classic Zinc Finger"/>
    <property type="match status" value="3"/>
</dbReference>